<proteinExistence type="predicted"/>
<keyword evidence="2" id="KW-1185">Reference proteome</keyword>
<comment type="caution">
    <text evidence="1">The sequence shown here is derived from an EMBL/GenBank/DDBJ whole genome shotgun (WGS) entry which is preliminary data.</text>
</comment>
<dbReference type="Pfam" id="PF16157">
    <property type="entry name" value="DUF4865"/>
    <property type="match status" value="1"/>
</dbReference>
<gene>
    <name evidence="1" type="ORF">ACH50_06075</name>
</gene>
<dbReference type="RefSeq" id="WP_048887586.1">
    <property type="nucleotide sequence ID" value="NZ_LFEJ01000010.1"/>
</dbReference>
<dbReference type="PATRIC" id="fig|1656095.3.peg.516"/>
<dbReference type="Gene3D" id="3.30.70.100">
    <property type="match status" value="1"/>
</dbReference>
<dbReference type="AlphaFoldDB" id="A0A0J8VRB2"/>
<dbReference type="EMBL" id="LFEJ01000010">
    <property type="protein sequence ID" value="KMV35467.1"/>
    <property type="molecule type" value="Genomic_DNA"/>
</dbReference>
<dbReference type="InterPro" id="IPR032349">
    <property type="entry name" value="DUF4865"/>
</dbReference>
<reference evidence="1 2" key="1">
    <citation type="submission" date="2015-06" db="EMBL/GenBank/DDBJ databases">
        <title>Genome sequencing of Cronobacter sp. strain DJ34 isolated from petroleum contaminated sludge of Duliajan Oil Fields, Assam, India.</title>
        <authorList>
            <person name="Pal S."/>
            <person name="Banerjee T.D."/>
            <person name="Roy A."/>
            <person name="Sar P."/>
            <person name="Kazy S.K."/>
        </authorList>
    </citation>
    <scope>NUCLEOTIDE SEQUENCE [LARGE SCALE GENOMIC DNA]</scope>
    <source>
        <strain evidence="1 2">DJ34</strain>
    </source>
</reference>
<evidence type="ECO:0000313" key="2">
    <source>
        <dbReference type="Proteomes" id="UP000037315"/>
    </source>
</evidence>
<dbReference type="STRING" id="1121863.GCA_000621185_03551"/>
<dbReference type="InterPro" id="IPR011008">
    <property type="entry name" value="Dimeric_a/b-barrel"/>
</dbReference>
<dbReference type="SUPFAM" id="SSF54909">
    <property type="entry name" value="Dimeric alpha+beta barrel"/>
    <property type="match status" value="1"/>
</dbReference>
<sequence>MIVMQYRFTLPADYDMAKIAQRIADNGAKLDGFPGLIFKTYLWSRRDDAALASRENRYAPLYCWRDADSMARFLESPGFAALTRQFGWPHIDSWLARRLPDVAEVKAAKVIALRSEPVAPFSEFALPQAMLAAWDVSRWSWLRADFLAAPPAVPQPGYDYYRTGYVACG</sequence>
<protein>
    <recommendedName>
        <fullName evidence="3">DUF4865 domain-containing protein</fullName>
    </recommendedName>
</protein>
<evidence type="ECO:0008006" key="3">
    <source>
        <dbReference type="Google" id="ProtNLM"/>
    </source>
</evidence>
<organism evidence="1 2">
    <name type="scientific">Franconibacter pulveris</name>
    <dbReference type="NCBI Taxonomy" id="435910"/>
    <lineage>
        <taxon>Bacteria</taxon>
        <taxon>Pseudomonadati</taxon>
        <taxon>Pseudomonadota</taxon>
        <taxon>Gammaproteobacteria</taxon>
        <taxon>Enterobacterales</taxon>
        <taxon>Enterobacteriaceae</taxon>
        <taxon>Franconibacter</taxon>
    </lineage>
</organism>
<accession>A0A0J8VRB2</accession>
<name>A0A0J8VRB2_9ENTR</name>
<dbReference type="OrthoDB" id="2065010at2"/>
<dbReference type="Proteomes" id="UP000037315">
    <property type="component" value="Unassembled WGS sequence"/>
</dbReference>
<evidence type="ECO:0000313" key="1">
    <source>
        <dbReference type="EMBL" id="KMV35467.1"/>
    </source>
</evidence>